<accession>A0AAN7VR80</accession>
<dbReference type="Proteomes" id="UP001329430">
    <property type="component" value="Chromosome 2"/>
</dbReference>
<sequence length="138" mass="16002">MTVINVHAPTEEKEEELKEEFYEVSEDIVGKIPKTDCKEEIYRKITGGESKHNGFAIGQKMKIMSTYFKRKNIHKGTWIIPGRKETNQIDHVLIEEQEAGKIKNVRSYRGANADSDHFLVIAKLKLSKTEKKKELKER</sequence>
<dbReference type="AlphaFoldDB" id="A0AAN7VR80"/>
<keyword evidence="2" id="KW-1185">Reference proteome</keyword>
<name>A0AAN7VR80_9COLE</name>
<dbReference type="InterPro" id="IPR036691">
    <property type="entry name" value="Endo/exonu/phosph_ase_sf"/>
</dbReference>
<gene>
    <name evidence="1" type="ORF">RI129_003750</name>
</gene>
<proteinExistence type="predicted"/>
<dbReference type="SUPFAM" id="SSF56219">
    <property type="entry name" value="DNase I-like"/>
    <property type="match status" value="1"/>
</dbReference>
<dbReference type="Gene3D" id="3.60.10.10">
    <property type="entry name" value="Endonuclease/exonuclease/phosphatase"/>
    <property type="match status" value="1"/>
</dbReference>
<evidence type="ECO:0000313" key="1">
    <source>
        <dbReference type="EMBL" id="KAK5648858.1"/>
    </source>
</evidence>
<evidence type="ECO:0000313" key="2">
    <source>
        <dbReference type="Proteomes" id="UP001329430"/>
    </source>
</evidence>
<protein>
    <submittedName>
        <fullName evidence="1">Uncharacterized protein</fullName>
    </submittedName>
</protein>
<comment type="caution">
    <text evidence="1">The sequence shown here is derived from an EMBL/GenBank/DDBJ whole genome shotgun (WGS) entry which is preliminary data.</text>
</comment>
<dbReference type="EMBL" id="JAVRBK010000002">
    <property type="protein sequence ID" value="KAK5648858.1"/>
    <property type="molecule type" value="Genomic_DNA"/>
</dbReference>
<reference evidence="1 2" key="1">
    <citation type="journal article" date="2024" name="Insects">
        <title>An Improved Chromosome-Level Genome Assembly of the Firefly Pyrocoelia pectoralis.</title>
        <authorList>
            <person name="Fu X."/>
            <person name="Meyer-Rochow V.B."/>
            <person name="Ballantyne L."/>
            <person name="Zhu X."/>
        </authorList>
    </citation>
    <scope>NUCLEOTIDE SEQUENCE [LARGE SCALE GENOMIC DNA]</scope>
    <source>
        <strain evidence="1">XCY_ONT2</strain>
    </source>
</reference>
<organism evidence="1 2">
    <name type="scientific">Pyrocoelia pectoralis</name>
    <dbReference type="NCBI Taxonomy" id="417401"/>
    <lineage>
        <taxon>Eukaryota</taxon>
        <taxon>Metazoa</taxon>
        <taxon>Ecdysozoa</taxon>
        <taxon>Arthropoda</taxon>
        <taxon>Hexapoda</taxon>
        <taxon>Insecta</taxon>
        <taxon>Pterygota</taxon>
        <taxon>Neoptera</taxon>
        <taxon>Endopterygota</taxon>
        <taxon>Coleoptera</taxon>
        <taxon>Polyphaga</taxon>
        <taxon>Elateriformia</taxon>
        <taxon>Elateroidea</taxon>
        <taxon>Lampyridae</taxon>
        <taxon>Lampyrinae</taxon>
        <taxon>Pyrocoelia</taxon>
    </lineage>
</organism>